<sequence length="164" mass="19252">MPKKQTTYSPKSFGYKVPENYFKEFKVESSSVAKRNNKTQEAAGFKTPDNYFEEFTIKIPKQKQPKQYTIVKNIAYQMVGIAALLVFSLWIIKQTQQNYAYQEELSKTEIDLYFEQNGIDLEYLPIDYTTDIPERISEKLNQINPESIEQYLSENTEISMLLEN</sequence>
<name>A0A840EMZ3_9FLAO</name>
<dbReference type="RefSeq" id="WP_183475643.1">
    <property type="nucleotide sequence ID" value="NZ_JACIFO010000001.1"/>
</dbReference>
<evidence type="ECO:0000313" key="3">
    <source>
        <dbReference type="Proteomes" id="UP000553034"/>
    </source>
</evidence>
<keyword evidence="1" id="KW-0812">Transmembrane</keyword>
<organism evidence="2 3">
    <name type="scientific">Mesonia hippocampi</name>
    <dbReference type="NCBI Taxonomy" id="1628250"/>
    <lineage>
        <taxon>Bacteria</taxon>
        <taxon>Pseudomonadati</taxon>
        <taxon>Bacteroidota</taxon>
        <taxon>Flavobacteriia</taxon>
        <taxon>Flavobacteriales</taxon>
        <taxon>Flavobacteriaceae</taxon>
        <taxon>Mesonia</taxon>
    </lineage>
</organism>
<protein>
    <submittedName>
        <fullName evidence="2">Uncharacterized protein</fullName>
    </submittedName>
</protein>
<dbReference type="AlphaFoldDB" id="A0A840EMZ3"/>
<accession>A0A840EMZ3</accession>
<feature type="transmembrane region" description="Helical" evidence="1">
    <location>
        <begin position="74"/>
        <end position="92"/>
    </location>
</feature>
<evidence type="ECO:0000313" key="2">
    <source>
        <dbReference type="EMBL" id="MBB4118003.1"/>
    </source>
</evidence>
<gene>
    <name evidence="2" type="ORF">GGR32_000275</name>
</gene>
<proteinExistence type="predicted"/>
<dbReference type="EMBL" id="JACIFO010000001">
    <property type="protein sequence ID" value="MBB4118003.1"/>
    <property type="molecule type" value="Genomic_DNA"/>
</dbReference>
<keyword evidence="3" id="KW-1185">Reference proteome</keyword>
<comment type="caution">
    <text evidence="2">The sequence shown here is derived from an EMBL/GenBank/DDBJ whole genome shotgun (WGS) entry which is preliminary data.</text>
</comment>
<keyword evidence="1" id="KW-0472">Membrane</keyword>
<reference evidence="2 3" key="1">
    <citation type="submission" date="2020-08" db="EMBL/GenBank/DDBJ databases">
        <title>Genomic Encyclopedia of Type Strains, Phase IV (KMG-IV): sequencing the most valuable type-strain genomes for metagenomic binning, comparative biology and taxonomic classification.</title>
        <authorList>
            <person name="Goeker M."/>
        </authorList>
    </citation>
    <scope>NUCLEOTIDE SEQUENCE [LARGE SCALE GENOMIC DNA]</scope>
    <source>
        <strain evidence="2 3">DSM 29568</strain>
    </source>
</reference>
<dbReference type="Proteomes" id="UP000553034">
    <property type="component" value="Unassembled WGS sequence"/>
</dbReference>
<evidence type="ECO:0000256" key="1">
    <source>
        <dbReference type="SAM" id="Phobius"/>
    </source>
</evidence>
<keyword evidence="1" id="KW-1133">Transmembrane helix</keyword>